<evidence type="ECO:0000259" key="2">
    <source>
        <dbReference type="SMART" id="SM00974"/>
    </source>
</evidence>
<proteinExistence type="predicted"/>
<evidence type="ECO:0000313" key="4">
    <source>
        <dbReference type="Proteomes" id="UP000595320"/>
    </source>
</evidence>
<accession>A0A7T9UI06</accession>
<gene>
    <name evidence="3" type="ORF">I6I53_15195</name>
</gene>
<organism evidence="3 4">
    <name type="scientific">Acinetobacter ursingii</name>
    <dbReference type="NCBI Taxonomy" id="108980"/>
    <lineage>
        <taxon>Bacteria</taxon>
        <taxon>Pseudomonadati</taxon>
        <taxon>Pseudomonadota</taxon>
        <taxon>Gammaproteobacteria</taxon>
        <taxon>Moraxellales</taxon>
        <taxon>Moraxellaceae</taxon>
        <taxon>Acinetobacter</taxon>
    </lineage>
</organism>
<feature type="domain" description="Bacteriophage T5 Orf172 DNA-binding" evidence="2">
    <location>
        <begin position="162"/>
        <end position="241"/>
    </location>
</feature>
<dbReference type="Pfam" id="PF10544">
    <property type="entry name" value="T5orf172"/>
    <property type="match status" value="1"/>
</dbReference>
<protein>
    <submittedName>
        <fullName evidence="3">GIY-YIG nuclease family protein</fullName>
    </submittedName>
</protein>
<reference evidence="3 4" key="1">
    <citation type="submission" date="2021-01" db="EMBL/GenBank/DDBJ databases">
        <title>FDA dAtabase for Regulatory Grade micrObial Sequences (FDA-ARGOS): Supporting development and validation of Infectious Disease Dx tests.</title>
        <authorList>
            <person name="Sproer C."/>
            <person name="Gronow S."/>
            <person name="Severitt S."/>
            <person name="Schroder I."/>
            <person name="Tallon L."/>
            <person name="Sadzewicz L."/>
            <person name="Zhao X."/>
            <person name="Boylan J."/>
            <person name="Ott S."/>
            <person name="Bowen H."/>
            <person name="Vavikolanu K."/>
            <person name="Mehta A."/>
            <person name="Aluvathingal J."/>
            <person name="Nadendla S."/>
            <person name="Lowell S."/>
            <person name="Myers T."/>
            <person name="Yan Y."/>
            <person name="Sichtig H."/>
        </authorList>
    </citation>
    <scope>NUCLEOTIDE SEQUENCE [LARGE SCALE GENOMIC DNA]</scope>
    <source>
        <strain evidence="3 4">FDAARGOS_1096</strain>
    </source>
</reference>
<dbReference type="EMBL" id="CP068176">
    <property type="protein sequence ID" value="QQT86192.1"/>
    <property type="molecule type" value="Genomic_DNA"/>
</dbReference>
<dbReference type="SMART" id="SM00974">
    <property type="entry name" value="T5orf172"/>
    <property type="match status" value="1"/>
</dbReference>
<keyword evidence="1" id="KW-0472">Membrane</keyword>
<dbReference type="Proteomes" id="UP000595320">
    <property type="component" value="Chromosome"/>
</dbReference>
<evidence type="ECO:0000256" key="1">
    <source>
        <dbReference type="SAM" id="Phobius"/>
    </source>
</evidence>
<dbReference type="InterPro" id="IPR018306">
    <property type="entry name" value="Phage_T5_Orf172_DNA-bd"/>
</dbReference>
<dbReference type="AlphaFoldDB" id="A0A7T9UI06"/>
<keyword evidence="1" id="KW-0812">Transmembrane</keyword>
<feature type="transmembrane region" description="Helical" evidence="1">
    <location>
        <begin position="343"/>
        <end position="365"/>
    </location>
</feature>
<name>A0A7T9UI06_9GAMM</name>
<sequence length="401" mass="47520">MLDRDSIFGDFSDEAFSRGMCKLITQKTLSLLQYHKTRHEDFQKILNPYANQKILDDIKIKVFDDFDEQGVANGVDRLIDTILREHLFYYPKSKAINPLVLGDFSEEAIINAVTQIIDERILASFIEIPINTQAQPKKQTTYNSTNSNQYVYILYNEILYQEYNTHIYKIGWTSRTPQIRADEISQGTGVVGKWKVGHQWKVEDGHWLEQEIFKHFAQYRLPYSEQFNFKGQTLEKVAEQISRFINNHGESPKRAVEIAEKLKQQEREHAARIYQEELKKIEIKNTYDKECKKIKDEVDQRVYYLIQKEIEPIELKQKENRMWFYIPLGFFFIPYYVEDGKSWIAGIILGVFVSFIVGFVLSVFFQKDDKQKAIREKYTKYQNLPNDLQKLKTIKNELFHK</sequence>
<evidence type="ECO:0000313" key="3">
    <source>
        <dbReference type="EMBL" id="QQT86192.1"/>
    </source>
</evidence>
<keyword evidence="1" id="KW-1133">Transmembrane helix</keyword>